<organism evidence="2 3">
    <name type="scientific">Pseudaeromonas paramecii</name>
    <dbReference type="NCBI Taxonomy" id="2138166"/>
    <lineage>
        <taxon>Bacteria</taxon>
        <taxon>Pseudomonadati</taxon>
        <taxon>Pseudomonadota</taxon>
        <taxon>Gammaproteobacteria</taxon>
        <taxon>Aeromonadales</taxon>
        <taxon>Aeromonadaceae</taxon>
        <taxon>Pseudaeromonas</taxon>
    </lineage>
</organism>
<reference evidence="3" key="1">
    <citation type="journal article" date="2019" name="Int. J. Syst. Evol. Microbiol.">
        <title>The Global Catalogue of Microorganisms (GCM) 10K type strain sequencing project: providing services to taxonomists for standard genome sequencing and annotation.</title>
        <authorList>
            <consortium name="The Broad Institute Genomics Platform"/>
            <consortium name="The Broad Institute Genome Sequencing Center for Infectious Disease"/>
            <person name="Wu L."/>
            <person name="Ma J."/>
        </authorList>
    </citation>
    <scope>NUCLEOTIDE SEQUENCE [LARGE SCALE GENOMIC DNA]</scope>
    <source>
        <strain evidence="3">JCM 32226</strain>
    </source>
</reference>
<keyword evidence="3" id="KW-1185">Reference proteome</keyword>
<gene>
    <name evidence="2" type="ORF">GCM10023095_00230</name>
</gene>
<evidence type="ECO:0000313" key="2">
    <source>
        <dbReference type="EMBL" id="GAA4492199.1"/>
    </source>
</evidence>
<dbReference type="EMBL" id="BAABFC010000001">
    <property type="protein sequence ID" value="GAA4492199.1"/>
    <property type="molecule type" value="Genomic_DNA"/>
</dbReference>
<sequence length="322" mass="35375">MKAAVIGTNWGRVHVGALRQAGCEVTTLLAHDAELVARIAAEEAIPCHGTDPALLVGADLVTIATPTDSHLGYLQELANPYVLCEKPLGLMPGNQADFAALPRAGRFISYPFPFLDGAQAIAQRVRAGELGSLTRATLVVGVNLPYAKTPVEWFLEDVVHPFSLLYGLFTRFEWLGVRFAGGNNLTVQMRVDDALLDIMLCDWPKPGLHFDLTLVGQQDSCQLRGGFRPSRGWWMEPLMVDDLPVTAGEPAEQQIWLRANQRVVATLCSHLRGELTLEQAQTAGLYDLERAYRMEALFLPLWQAGAQQQARSPVSDAPFSWT</sequence>
<dbReference type="Gene3D" id="3.30.360.10">
    <property type="entry name" value="Dihydrodipicolinate Reductase, domain 2"/>
    <property type="match status" value="1"/>
</dbReference>
<evidence type="ECO:0000313" key="3">
    <source>
        <dbReference type="Proteomes" id="UP001501321"/>
    </source>
</evidence>
<dbReference type="InterPro" id="IPR036291">
    <property type="entry name" value="NAD(P)-bd_dom_sf"/>
</dbReference>
<feature type="domain" description="Gfo/Idh/MocA-like oxidoreductase N-terminal" evidence="1">
    <location>
        <begin position="2"/>
        <end position="90"/>
    </location>
</feature>
<name>A0ABP8PVM4_9GAMM</name>
<dbReference type="Gene3D" id="3.40.50.720">
    <property type="entry name" value="NAD(P)-binding Rossmann-like Domain"/>
    <property type="match status" value="1"/>
</dbReference>
<protein>
    <recommendedName>
        <fullName evidence="1">Gfo/Idh/MocA-like oxidoreductase N-terminal domain-containing protein</fullName>
    </recommendedName>
</protein>
<comment type="caution">
    <text evidence="2">The sequence shown here is derived from an EMBL/GenBank/DDBJ whole genome shotgun (WGS) entry which is preliminary data.</text>
</comment>
<dbReference type="Proteomes" id="UP001501321">
    <property type="component" value="Unassembled WGS sequence"/>
</dbReference>
<dbReference type="InterPro" id="IPR000683">
    <property type="entry name" value="Gfo/Idh/MocA-like_OxRdtase_N"/>
</dbReference>
<dbReference type="Pfam" id="PF01408">
    <property type="entry name" value="GFO_IDH_MocA"/>
    <property type="match status" value="1"/>
</dbReference>
<dbReference type="RefSeq" id="WP_345008820.1">
    <property type="nucleotide sequence ID" value="NZ_BAABFC010000001.1"/>
</dbReference>
<evidence type="ECO:0000259" key="1">
    <source>
        <dbReference type="Pfam" id="PF01408"/>
    </source>
</evidence>
<dbReference type="SUPFAM" id="SSF51735">
    <property type="entry name" value="NAD(P)-binding Rossmann-fold domains"/>
    <property type="match status" value="1"/>
</dbReference>
<accession>A0ABP8PVM4</accession>
<proteinExistence type="predicted"/>